<dbReference type="InterPro" id="IPR027417">
    <property type="entry name" value="P-loop_NTPase"/>
</dbReference>
<organism evidence="11 12">
    <name type="scientific">Corynebacterium matruchotii</name>
    <dbReference type="NCBI Taxonomy" id="43768"/>
    <lineage>
        <taxon>Bacteria</taxon>
        <taxon>Bacillati</taxon>
        <taxon>Actinomycetota</taxon>
        <taxon>Actinomycetes</taxon>
        <taxon>Mycobacteriales</taxon>
        <taxon>Corynebacteriaceae</taxon>
        <taxon>Corynebacterium</taxon>
    </lineage>
</organism>
<evidence type="ECO:0000256" key="3">
    <source>
        <dbReference type="ARBA" id="ARBA00022679"/>
    </source>
</evidence>
<name>A0A6H9XIV0_9CORY</name>
<dbReference type="Gene3D" id="3.40.50.300">
    <property type="entry name" value="P-loop containing nucleotide triphosphate hydrolases"/>
    <property type="match status" value="1"/>
</dbReference>
<evidence type="ECO:0000313" key="12">
    <source>
        <dbReference type="Proteomes" id="UP000249886"/>
    </source>
</evidence>
<keyword evidence="3 11" id="KW-0808">Transferase</keyword>
<dbReference type="PANTHER" id="PTHR34388:SF1">
    <property type="entry name" value="DNA POLYMERASE III SUBUNIT DELTA"/>
    <property type="match status" value="1"/>
</dbReference>
<protein>
    <recommendedName>
        <fullName evidence="2">DNA polymerase III subunit delta</fullName>
        <ecNumber evidence="1">2.7.7.7</ecNumber>
    </recommendedName>
</protein>
<evidence type="ECO:0000256" key="5">
    <source>
        <dbReference type="ARBA" id="ARBA00022705"/>
    </source>
</evidence>
<comment type="catalytic activity">
    <reaction evidence="8">
        <text>DNA(n) + a 2'-deoxyribonucleoside 5'-triphosphate = DNA(n+1) + diphosphate</text>
        <dbReference type="Rhea" id="RHEA:22508"/>
        <dbReference type="Rhea" id="RHEA-COMP:17339"/>
        <dbReference type="Rhea" id="RHEA-COMP:17340"/>
        <dbReference type="ChEBI" id="CHEBI:33019"/>
        <dbReference type="ChEBI" id="CHEBI:61560"/>
        <dbReference type="ChEBI" id="CHEBI:173112"/>
        <dbReference type="EC" id="2.7.7.7"/>
    </reaction>
</comment>
<evidence type="ECO:0000256" key="2">
    <source>
        <dbReference type="ARBA" id="ARBA00017703"/>
    </source>
</evidence>
<keyword evidence="4 11" id="KW-0548">Nucleotidyltransferase</keyword>
<dbReference type="GO" id="GO:0006261">
    <property type="term" value="P:DNA-templated DNA replication"/>
    <property type="evidence" value="ECO:0007669"/>
    <property type="project" value="TreeGrafter"/>
</dbReference>
<comment type="similarity">
    <text evidence="7">Belongs to the DNA polymerase HolA subunit family.</text>
</comment>
<dbReference type="SUPFAM" id="SSF48019">
    <property type="entry name" value="post-AAA+ oligomerization domain-like"/>
    <property type="match status" value="1"/>
</dbReference>
<dbReference type="Proteomes" id="UP000249886">
    <property type="component" value="Unassembled WGS sequence"/>
</dbReference>
<dbReference type="EMBL" id="UARK01000004">
    <property type="protein sequence ID" value="SPW28082.1"/>
    <property type="molecule type" value="Genomic_DNA"/>
</dbReference>
<dbReference type="PANTHER" id="PTHR34388">
    <property type="entry name" value="DNA POLYMERASE III SUBUNIT DELTA"/>
    <property type="match status" value="1"/>
</dbReference>
<dbReference type="GO" id="GO:0003887">
    <property type="term" value="F:DNA-directed DNA polymerase activity"/>
    <property type="evidence" value="ECO:0007669"/>
    <property type="project" value="UniProtKB-KW"/>
</dbReference>
<dbReference type="InterPro" id="IPR005790">
    <property type="entry name" value="DNA_polIII_delta"/>
</dbReference>
<evidence type="ECO:0000259" key="10">
    <source>
        <dbReference type="Pfam" id="PF21694"/>
    </source>
</evidence>
<dbReference type="SUPFAM" id="SSF52540">
    <property type="entry name" value="P-loop containing nucleoside triphosphate hydrolases"/>
    <property type="match status" value="1"/>
</dbReference>
<dbReference type="InterPro" id="IPR008921">
    <property type="entry name" value="DNA_pol3_clamp-load_cplx_C"/>
</dbReference>
<dbReference type="GeneID" id="84574449"/>
<evidence type="ECO:0000256" key="7">
    <source>
        <dbReference type="ARBA" id="ARBA00034754"/>
    </source>
</evidence>
<reference evidence="11 12" key="1">
    <citation type="submission" date="2018-06" db="EMBL/GenBank/DDBJ databases">
        <authorList>
            <consortium name="Pathogen Informatics"/>
            <person name="Doyle S."/>
        </authorList>
    </citation>
    <scope>NUCLEOTIDE SEQUENCE [LARGE SCALE GENOMIC DNA]</scope>
    <source>
        <strain evidence="11 12">NCTC10254</strain>
    </source>
</reference>
<evidence type="ECO:0000259" key="9">
    <source>
        <dbReference type="Pfam" id="PF06144"/>
    </source>
</evidence>
<evidence type="ECO:0000256" key="4">
    <source>
        <dbReference type="ARBA" id="ARBA00022695"/>
    </source>
</evidence>
<dbReference type="NCBIfam" id="NF004165">
    <property type="entry name" value="PRK05629.1"/>
    <property type="match status" value="1"/>
</dbReference>
<dbReference type="InterPro" id="IPR048466">
    <property type="entry name" value="DNA_pol3_delta-like_C"/>
</dbReference>
<dbReference type="InterPro" id="IPR010372">
    <property type="entry name" value="DNA_pol3_delta_N"/>
</dbReference>
<sequence>MPTPITPSPQVHLIVGAEEFLAERARLDIVAQLKQQSSEGENLMVTTLRAGDVTESELIELCSPSLFGEDRIVVLTKLEDAGKEPADLILKFAVNPAPGVAIILMHNGGGRTKALVPKLKKIATVHQAEKLKPQERMGWVTNEFRRHNVRPTPDVVQAVLAGVGSDLRELASAVSQLVADTGGVVTAQAVHDYYAGVAEVSGFDIADYACSGQEQRALVSMRRALQLGLEPAALAAALAMKVSGIARLYSLRGRVDRSLAGSLGMHPFVLEKTAQIARRWSGDAVSDAVIIVADLDATVKGQGGDPHFALENAVRRISQLAR</sequence>
<feature type="domain" description="DNA polymerase III delta N-terminal" evidence="9">
    <location>
        <begin position="12"/>
        <end position="127"/>
    </location>
</feature>
<dbReference type="EC" id="2.7.7.7" evidence="1"/>
<gene>
    <name evidence="11" type="primary">holA</name>
    <name evidence="11" type="ORF">NCTC10254_01108</name>
</gene>
<dbReference type="Pfam" id="PF06144">
    <property type="entry name" value="DNA_pol3_delta"/>
    <property type="match status" value="1"/>
</dbReference>
<accession>A0A6H9XIV0</accession>
<dbReference type="GO" id="GO:0003677">
    <property type="term" value="F:DNA binding"/>
    <property type="evidence" value="ECO:0007669"/>
    <property type="project" value="InterPro"/>
</dbReference>
<feature type="domain" description="DNA polymerase III delta subunit-like C-terminal" evidence="10">
    <location>
        <begin position="202"/>
        <end position="314"/>
    </location>
</feature>
<dbReference type="Pfam" id="PF21694">
    <property type="entry name" value="DNA_pol3_delta_C"/>
    <property type="match status" value="1"/>
</dbReference>
<dbReference type="RefSeq" id="WP_005525580.1">
    <property type="nucleotide sequence ID" value="NZ_CP050134.2"/>
</dbReference>
<dbReference type="GO" id="GO:0009360">
    <property type="term" value="C:DNA polymerase III complex"/>
    <property type="evidence" value="ECO:0007669"/>
    <property type="project" value="InterPro"/>
</dbReference>
<proteinExistence type="inferred from homology"/>
<evidence type="ECO:0000313" key="11">
    <source>
        <dbReference type="EMBL" id="SPW28082.1"/>
    </source>
</evidence>
<evidence type="ECO:0000256" key="1">
    <source>
        <dbReference type="ARBA" id="ARBA00012417"/>
    </source>
</evidence>
<keyword evidence="5" id="KW-0235">DNA replication</keyword>
<evidence type="ECO:0000256" key="6">
    <source>
        <dbReference type="ARBA" id="ARBA00022932"/>
    </source>
</evidence>
<dbReference type="AlphaFoldDB" id="A0A6H9XIV0"/>
<keyword evidence="6" id="KW-0239">DNA-directed DNA polymerase</keyword>
<comment type="caution">
    <text evidence="11">The sequence shown here is derived from an EMBL/GenBank/DDBJ whole genome shotgun (WGS) entry which is preliminary data.</text>
</comment>
<dbReference type="Gene3D" id="1.20.272.10">
    <property type="match status" value="1"/>
</dbReference>
<evidence type="ECO:0000256" key="8">
    <source>
        <dbReference type="ARBA" id="ARBA00049244"/>
    </source>
</evidence>
<dbReference type="NCBIfam" id="TIGR01128">
    <property type="entry name" value="holA"/>
    <property type="match status" value="1"/>
</dbReference>